<protein>
    <submittedName>
        <fullName evidence="1">Uncharacterized protein</fullName>
    </submittedName>
</protein>
<organism evidence="1">
    <name type="scientific">Myoviridae sp. ctYA416</name>
    <dbReference type="NCBI Taxonomy" id="2825125"/>
    <lineage>
        <taxon>Viruses</taxon>
        <taxon>Duplodnaviria</taxon>
        <taxon>Heunggongvirae</taxon>
        <taxon>Uroviricota</taxon>
        <taxon>Caudoviricetes</taxon>
    </lineage>
</organism>
<dbReference type="EMBL" id="BK016136">
    <property type="protein sequence ID" value="DAF97876.1"/>
    <property type="molecule type" value="Genomic_DNA"/>
</dbReference>
<reference evidence="1" key="1">
    <citation type="journal article" date="2021" name="Proc. Natl. Acad. Sci. U.S.A.">
        <title>A Catalog of Tens of Thousands of Viruses from Human Metagenomes Reveals Hidden Associations with Chronic Diseases.</title>
        <authorList>
            <person name="Tisza M.J."/>
            <person name="Buck C.B."/>
        </authorList>
    </citation>
    <scope>NUCLEOTIDE SEQUENCE</scope>
    <source>
        <strain evidence="1">CtYA416</strain>
    </source>
</reference>
<proteinExistence type="predicted"/>
<accession>A0A8S5UTW9</accession>
<name>A0A8S5UTW9_9CAUD</name>
<evidence type="ECO:0000313" key="1">
    <source>
        <dbReference type="EMBL" id="DAF97876.1"/>
    </source>
</evidence>
<sequence>MTFQFSGLYDLIVKNKDIIFNRHNCIDINGCRYRYKNNIVVMESDIGESYGLIEGDRIFLLDNYELDSLELTHNLSLVKAFIELITDNKRYSEVILE</sequence>